<feature type="transmembrane region" description="Helical" evidence="1">
    <location>
        <begin position="148"/>
        <end position="167"/>
    </location>
</feature>
<gene>
    <name evidence="3" type="ORF">SAMN02745245_01925</name>
</gene>
<feature type="transmembrane region" description="Helical" evidence="1">
    <location>
        <begin position="6"/>
        <end position="25"/>
    </location>
</feature>
<dbReference type="RefSeq" id="WP_073185731.1">
    <property type="nucleotide sequence ID" value="NZ_FQXI01000024.1"/>
</dbReference>
<keyword evidence="1" id="KW-0472">Membrane</keyword>
<dbReference type="AlphaFoldDB" id="A0A1M5V039"/>
<organism evidence="3 4">
    <name type="scientific">Anaerosphaera aminiphila DSM 21120</name>
    <dbReference type="NCBI Taxonomy" id="1120995"/>
    <lineage>
        <taxon>Bacteria</taxon>
        <taxon>Bacillati</taxon>
        <taxon>Bacillota</taxon>
        <taxon>Tissierellia</taxon>
        <taxon>Tissierellales</taxon>
        <taxon>Peptoniphilaceae</taxon>
        <taxon>Anaerosphaera</taxon>
    </lineage>
</organism>
<accession>A0A1M5V039</accession>
<feature type="transmembrane region" description="Helical" evidence="1">
    <location>
        <begin position="173"/>
        <end position="190"/>
    </location>
</feature>
<feature type="domain" description="VanZ-like" evidence="2">
    <location>
        <begin position="48"/>
        <end position="190"/>
    </location>
</feature>
<keyword evidence="1" id="KW-0812">Transmembrane</keyword>
<protein>
    <submittedName>
        <fullName evidence="3">VanZ like family protein</fullName>
    </submittedName>
</protein>
<dbReference type="PANTHER" id="PTHR36834:SF1">
    <property type="entry name" value="INTEGRAL MEMBRANE PROTEIN"/>
    <property type="match status" value="1"/>
</dbReference>
<keyword evidence="4" id="KW-1185">Reference proteome</keyword>
<sequence length="198" mass="22827">MKILLFFLTRGIIVFILTFSFFSIIRTKYFSNLKKNSSVKREFLLSIFVAYIAVLFLFLFTPNVFIANHGIDLTAENFDFVGDFQDRINSGSWGVNFHPFKTIKNYINHSSFQHAFLNIAGNIILFIPLGAILPTIYKGCRKFYKTTLFCICFSLFIEFVQFFIGRSVDIDDLILNTIGGIVGYVLFYILNKVNLINI</sequence>
<evidence type="ECO:0000313" key="4">
    <source>
        <dbReference type="Proteomes" id="UP000184032"/>
    </source>
</evidence>
<dbReference type="Proteomes" id="UP000184032">
    <property type="component" value="Unassembled WGS sequence"/>
</dbReference>
<reference evidence="3 4" key="1">
    <citation type="submission" date="2016-11" db="EMBL/GenBank/DDBJ databases">
        <authorList>
            <person name="Jaros S."/>
            <person name="Januszkiewicz K."/>
            <person name="Wedrychowicz H."/>
        </authorList>
    </citation>
    <scope>NUCLEOTIDE SEQUENCE [LARGE SCALE GENOMIC DNA]</scope>
    <source>
        <strain evidence="3 4">DSM 21120</strain>
    </source>
</reference>
<name>A0A1M5V039_9FIRM</name>
<evidence type="ECO:0000256" key="1">
    <source>
        <dbReference type="SAM" id="Phobius"/>
    </source>
</evidence>
<feature type="transmembrane region" description="Helical" evidence="1">
    <location>
        <begin position="115"/>
        <end position="136"/>
    </location>
</feature>
<dbReference type="PANTHER" id="PTHR36834">
    <property type="entry name" value="MEMBRANE PROTEIN-RELATED"/>
    <property type="match status" value="1"/>
</dbReference>
<evidence type="ECO:0000259" key="2">
    <source>
        <dbReference type="Pfam" id="PF04892"/>
    </source>
</evidence>
<dbReference type="InterPro" id="IPR053150">
    <property type="entry name" value="Teicoplanin_resist-assoc"/>
</dbReference>
<dbReference type="EMBL" id="FQXI01000024">
    <property type="protein sequence ID" value="SHH68313.1"/>
    <property type="molecule type" value="Genomic_DNA"/>
</dbReference>
<dbReference type="STRING" id="1120995.SAMN02745245_01925"/>
<dbReference type="OrthoDB" id="9805025at2"/>
<feature type="transmembrane region" description="Helical" evidence="1">
    <location>
        <begin position="45"/>
        <end position="66"/>
    </location>
</feature>
<evidence type="ECO:0000313" key="3">
    <source>
        <dbReference type="EMBL" id="SHH68313.1"/>
    </source>
</evidence>
<dbReference type="Pfam" id="PF04892">
    <property type="entry name" value="VanZ"/>
    <property type="match status" value="1"/>
</dbReference>
<dbReference type="InterPro" id="IPR006976">
    <property type="entry name" value="VanZ-like"/>
</dbReference>
<keyword evidence="1" id="KW-1133">Transmembrane helix</keyword>
<proteinExistence type="predicted"/>